<dbReference type="Pfam" id="PF00150">
    <property type="entry name" value="Cellulase"/>
    <property type="match status" value="1"/>
</dbReference>
<dbReference type="Pfam" id="PF22359">
    <property type="entry name" value="Big-like"/>
    <property type="match status" value="1"/>
</dbReference>
<evidence type="ECO:0000256" key="1">
    <source>
        <dbReference type="ARBA" id="ARBA00005641"/>
    </source>
</evidence>
<comment type="similarity">
    <text evidence="1">Belongs to the glycosyl hydrolase 5 (cellulase A) family.</text>
</comment>
<dbReference type="InterPro" id="IPR036116">
    <property type="entry name" value="FN3_sf"/>
</dbReference>
<keyword evidence="5" id="KW-0326">Glycosidase</keyword>
<keyword evidence="3" id="KW-0136">Cellulose degradation</keyword>
<evidence type="ECO:0000256" key="5">
    <source>
        <dbReference type="ARBA" id="ARBA00023295"/>
    </source>
</evidence>
<dbReference type="InterPro" id="IPR013783">
    <property type="entry name" value="Ig-like_fold"/>
</dbReference>
<keyword evidence="9" id="KW-1185">Reference proteome</keyword>
<dbReference type="Proteomes" id="UP001208131">
    <property type="component" value="Unassembled WGS sequence"/>
</dbReference>
<dbReference type="InterPro" id="IPR017853">
    <property type="entry name" value="GH"/>
</dbReference>
<dbReference type="SUPFAM" id="SSF49373">
    <property type="entry name" value="Invasin/intimin cell-adhesion fragments"/>
    <property type="match status" value="1"/>
</dbReference>
<dbReference type="InterPro" id="IPR001547">
    <property type="entry name" value="Glyco_hydro_5"/>
</dbReference>
<dbReference type="Gene3D" id="2.60.40.1080">
    <property type="match status" value="1"/>
</dbReference>
<evidence type="ECO:0000256" key="6">
    <source>
        <dbReference type="ARBA" id="ARBA00023326"/>
    </source>
</evidence>
<dbReference type="PANTHER" id="PTHR31297:SF41">
    <property type="entry name" value="ENDOGLUCANASE, PUTATIVE (AFU_ORTHOLOGUE AFUA_5G01830)-RELATED"/>
    <property type="match status" value="1"/>
</dbReference>
<reference evidence="8 9" key="1">
    <citation type="journal article" date="2021" name="ISME Commun">
        <title>Automated analysis of genomic sequences facilitates high-throughput and comprehensive description of bacteria.</title>
        <authorList>
            <person name="Hitch T.C.A."/>
        </authorList>
    </citation>
    <scope>NUCLEOTIDE SEQUENCE [LARGE SCALE GENOMIC DNA]</scope>
    <source>
        <strain evidence="8 9">Sanger_31</strain>
    </source>
</reference>
<dbReference type="InterPro" id="IPR003961">
    <property type="entry name" value="FN3_dom"/>
</dbReference>
<sequence>MKSVSKRYLSFILSLLMAMTIFIGLDLGDINVQALSGDTLKNADTEAILEDMGLGWNLGNSLDATGGSGLDTETSWSNPKTTQALIDKVKSLGFNTVRVPVSWGKHVSGDNYTIDSAWLARVKEVVDYCYKNDMYVILNIHHDTKSSASASGAGYYPRSSAYSSSEKFVTSVWSQMAEYFKDYDYHLIFETLNEPRLIGTGYEWWFNKWSIPSEVKDAIECINKLNQKAVDTIRATGSNNRGRLIMCPGYDASIDGATVSGFKLPTDISGNKNRIAVSVHAYSPYNFAMNVGSGSTSTYTSSIKNELQDLFSTLKSNFRDKGIPVVIGEFGSTDKNNTAERVKWATDYTALAKKNKIPCVLWDNNAFAVYNGSNIVLNSEYHGYINRKDNTVTSPAKDVIEALMKPYGKKADLNCSSSVTIVAGQSKNIGASSSTSGAVLTYKSTTPSICTVDKNGNVTALRTGTGYVTVTASANGYNSVSKDVKIVVSKKSLNNGLLTLSETSYVYDGTYKKPAATVTFGGKVLQEGKDYTISYRNNLNVGVTTVIATGMGDYTGYTSKNFTITKRAMAGGTVSVASSVSFTGSNITPSVTVKVAGRTLTSGTDYTVSYSNNKNVGKATVKITGKGNYSGSLNAKFDIVPAKQQIQKLETKYKGFYIDWAQKGSATGYDVEYSVNANMSGAVSKHLTANKPDTLTVSGLSGDKTYYVRVRSYTNVNGKVYYGAWSDIKSIKTANNDITKATVSGISTKAFTGKAITQNVTVKVGNTVLKNGTDYTVSYSNNKKVGKATVKITGKGKYGGVITKTFKINPAKQEIQKLTAKSKAFFVDWAQKGSATGYEIQYATNSKFTGAKKVAITNNKTDKTTVSKLSGNKKYYVRVRSYTTVGGTKYYGAWSAVKNVTTKK</sequence>
<dbReference type="AlphaFoldDB" id="A0AAE3IFQ5"/>
<evidence type="ECO:0000256" key="2">
    <source>
        <dbReference type="ARBA" id="ARBA00022801"/>
    </source>
</evidence>
<proteinExistence type="inferred from homology"/>
<dbReference type="CDD" id="cd00063">
    <property type="entry name" value="FN3"/>
    <property type="match status" value="1"/>
</dbReference>
<dbReference type="PROSITE" id="PS50853">
    <property type="entry name" value="FN3"/>
    <property type="match status" value="2"/>
</dbReference>
<organism evidence="8 9">
    <name type="scientific">Hominimerdicola aceti</name>
    <dbReference type="NCBI Taxonomy" id="2981726"/>
    <lineage>
        <taxon>Bacteria</taxon>
        <taxon>Bacillati</taxon>
        <taxon>Bacillota</taxon>
        <taxon>Clostridia</taxon>
        <taxon>Eubacteriales</taxon>
        <taxon>Oscillospiraceae</taxon>
        <taxon>Hominimerdicola</taxon>
    </lineage>
</organism>
<dbReference type="SUPFAM" id="SSF49265">
    <property type="entry name" value="Fibronectin type III"/>
    <property type="match status" value="1"/>
</dbReference>
<dbReference type="InterPro" id="IPR018087">
    <property type="entry name" value="Glyco_hydro_5_CS"/>
</dbReference>
<accession>A0AAE3IFQ5</accession>
<feature type="domain" description="Fibronectin type-III" evidence="7">
    <location>
        <begin position="640"/>
        <end position="736"/>
    </location>
</feature>
<dbReference type="PROSITE" id="PS00659">
    <property type="entry name" value="GLYCOSYL_HYDROL_F5"/>
    <property type="match status" value="1"/>
</dbReference>
<keyword evidence="4" id="KW-0119">Carbohydrate metabolism</keyword>
<dbReference type="InterPro" id="IPR050386">
    <property type="entry name" value="Glycosyl_hydrolase_5"/>
</dbReference>
<feature type="domain" description="Fibronectin type-III" evidence="7">
    <location>
        <begin position="809"/>
        <end position="904"/>
    </location>
</feature>
<dbReference type="GO" id="GO:0009986">
    <property type="term" value="C:cell surface"/>
    <property type="evidence" value="ECO:0007669"/>
    <property type="project" value="TreeGrafter"/>
</dbReference>
<dbReference type="SUPFAM" id="SSF51445">
    <property type="entry name" value="(Trans)glycosidases"/>
    <property type="match status" value="1"/>
</dbReference>
<keyword evidence="6" id="KW-0624">Polysaccharide degradation</keyword>
<evidence type="ECO:0000256" key="3">
    <source>
        <dbReference type="ARBA" id="ARBA00023001"/>
    </source>
</evidence>
<dbReference type="InterPro" id="IPR054604">
    <property type="entry name" value="SbsC_Big-like"/>
</dbReference>
<keyword evidence="2" id="KW-0378">Hydrolase</keyword>
<gene>
    <name evidence="8" type="ORF">OCV57_05700</name>
</gene>
<dbReference type="EMBL" id="JAOQJZ010000004">
    <property type="protein sequence ID" value="MCU6705416.1"/>
    <property type="molecule type" value="Genomic_DNA"/>
</dbReference>
<dbReference type="Gene3D" id="2.60.40.10">
    <property type="entry name" value="Immunoglobulins"/>
    <property type="match status" value="2"/>
</dbReference>
<evidence type="ECO:0000256" key="4">
    <source>
        <dbReference type="ARBA" id="ARBA00023277"/>
    </source>
</evidence>
<name>A0AAE3IFQ5_9FIRM</name>
<evidence type="ECO:0000259" key="7">
    <source>
        <dbReference type="PROSITE" id="PS50853"/>
    </source>
</evidence>
<dbReference type="InterPro" id="IPR008964">
    <property type="entry name" value="Invasin/intimin_cell_adhesion"/>
</dbReference>
<dbReference type="GO" id="GO:0005576">
    <property type="term" value="C:extracellular region"/>
    <property type="evidence" value="ECO:0007669"/>
    <property type="project" value="TreeGrafter"/>
</dbReference>
<protein>
    <submittedName>
        <fullName evidence="8">Cellulase family glycosylhydrolase</fullName>
    </submittedName>
</protein>
<dbReference type="RefSeq" id="WP_267300750.1">
    <property type="nucleotide sequence ID" value="NZ_JAOQJZ010000004.1"/>
</dbReference>
<evidence type="ECO:0000313" key="9">
    <source>
        <dbReference type="Proteomes" id="UP001208131"/>
    </source>
</evidence>
<dbReference type="GO" id="GO:0030245">
    <property type="term" value="P:cellulose catabolic process"/>
    <property type="evidence" value="ECO:0007669"/>
    <property type="project" value="UniProtKB-KW"/>
</dbReference>
<comment type="caution">
    <text evidence="8">The sequence shown here is derived from an EMBL/GenBank/DDBJ whole genome shotgun (WGS) entry which is preliminary data.</text>
</comment>
<dbReference type="Gene3D" id="3.20.20.80">
    <property type="entry name" value="Glycosidases"/>
    <property type="match status" value="1"/>
</dbReference>
<dbReference type="GO" id="GO:0008422">
    <property type="term" value="F:beta-glucosidase activity"/>
    <property type="evidence" value="ECO:0007669"/>
    <property type="project" value="TreeGrafter"/>
</dbReference>
<evidence type="ECO:0000313" key="8">
    <source>
        <dbReference type="EMBL" id="MCU6705416.1"/>
    </source>
</evidence>
<dbReference type="PANTHER" id="PTHR31297">
    <property type="entry name" value="GLUCAN ENDO-1,6-BETA-GLUCOSIDASE B"/>
    <property type="match status" value="1"/>
</dbReference>